<keyword evidence="6" id="KW-0418">Kinase</keyword>
<dbReference type="OMA" id="FTQYAST"/>
<feature type="compositionally biased region" description="Basic and acidic residues" evidence="3">
    <location>
        <begin position="439"/>
        <end position="462"/>
    </location>
</feature>
<dbReference type="KEGG" id="phu:Phum_PHUM309530"/>
<dbReference type="GO" id="GO:0005524">
    <property type="term" value="F:ATP binding"/>
    <property type="evidence" value="ECO:0007669"/>
    <property type="project" value="InterPro"/>
</dbReference>
<reference evidence="7" key="3">
    <citation type="submission" date="2020-05" db="UniProtKB">
        <authorList>
            <consortium name="EnsemblMetazoa"/>
        </authorList>
    </citation>
    <scope>IDENTIFICATION</scope>
    <source>
        <strain evidence="7">USDA</strain>
    </source>
</reference>
<dbReference type="InParanoid" id="E0VMH9"/>
<evidence type="ECO:0000256" key="2">
    <source>
        <dbReference type="ARBA" id="ARBA00022490"/>
    </source>
</evidence>
<dbReference type="PROSITE" id="PS50011">
    <property type="entry name" value="PROTEIN_KINASE_DOM"/>
    <property type="match status" value="1"/>
</dbReference>
<dbReference type="Pfam" id="PF00787">
    <property type="entry name" value="PX"/>
    <property type="match status" value="1"/>
</dbReference>
<dbReference type="Proteomes" id="UP000009046">
    <property type="component" value="Unassembled WGS sequence"/>
</dbReference>
<protein>
    <submittedName>
        <fullName evidence="6 7">Px serine/threonine kinase, putative</fullName>
    </submittedName>
</protein>
<organism>
    <name type="scientific">Pediculus humanus subsp. corporis</name>
    <name type="common">Body louse</name>
    <dbReference type="NCBI Taxonomy" id="121224"/>
    <lineage>
        <taxon>Eukaryota</taxon>
        <taxon>Metazoa</taxon>
        <taxon>Ecdysozoa</taxon>
        <taxon>Arthropoda</taxon>
        <taxon>Hexapoda</taxon>
        <taxon>Insecta</taxon>
        <taxon>Pterygota</taxon>
        <taxon>Neoptera</taxon>
        <taxon>Paraneoptera</taxon>
        <taxon>Psocodea</taxon>
        <taxon>Troctomorpha</taxon>
        <taxon>Phthiraptera</taxon>
        <taxon>Anoplura</taxon>
        <taxon>Pediculidae</taxon>
        <taxon>Pediculus</taxon>
    </lineage>
</organism>
<evidence type="ECO:0000259" key="4">
    <source>
        <dbReference type="PROSITE" id="PS50011"/>
    </source>
</evidence>
<evidence type="ECO:0000256" key="3">
    <source>
        <dbReference type="SAM" id="MobiDB-lite"/>
    </source>
</evidence>
<feature type="domain" description="PX" evidence="5">
    <location>
        <begin position="1"/>
        <end position="106"/>
    </location>
</feature>
<dbReference type="VEuPathDB" id="VectorBase:PHUM309530"/>
<keyword evidence="2" id="KW-0963">Cytoplasm</keyword>
<dbReference type="EMBL" id="AAZO01003591">
    <property type="status" value="NOT_ANNOTATED_CDS"/>
    <property type="molecule type" value="Genomic_DNA"/>
</dbReference>
<evidence type="ECO:0000313" key="7">
    <source>
        <dbReference type="EnsemblMetazoa" id="PHUM309530-PA"/>
    </source>
</evidence>
<feature type="domain" description="Protein kinase" evidence="4">
    <location>
        <begin position="102"/>
        <end position="376"/>
    </location>
</feature>
<keyword evidence="8" id="KW-1185">Reference proteome</keyword>
<dbReference type="SUPFAM" id="SSF64268">
    <property type="entry name" value="PX domain"/>
    <property type="match status" value="1"/>
</dbReference>
<dbReference type="SMART" id="SM00220">
    <property type="entry name" value="S_TKc"/>
    <property type="match status" value="1"/>
</dbReference>
<dbReference type="InterPro" id="IPR001683">
    <property type="entry name" value="PX_dom"/>
</dbReference>
<accession>E0VMH9</accession>
<sequence>MAVFDKKIPTKVFLDDTQVLSVTIENAQTVNGHTRYSDFVALHSIVQSSGISIILPPKKLIGNMDKTFISQRQNELQAYLKTILMNPILALSLPIKKFLDPHNYAESLEELALQHVSMALRSEMNYELVKPIQDLGWRIRKHYFIIKSKLIPKVESLLKWVEFGPDKYLDNKDLQNVIQSMLNLNHPHVEKIEFAHCSEKGCLIVQRFYQCGTLKDLIYGSKPKLNFLKKYGAPKHTKPLHFNEVSLFGKQILETLLFFHEKGMPFGHLHLGNILLIDNSIKLLDIENMVLGLPSLYRHFIAQHKKINTLEAVDVYSFGHVLFEMAFGYPLNESVCDTLPPSCPSLLGSLLESILSTESCKTGLPSLQELHQHPFFNLSSKNHTVKINFRLSSTLKQSLKIAVKNTEKRLQSDQRAIRNQKKITKMKELLSSDENLNTLKKEKMKRDKNSGSRELKVDDIHRNGRSPRSNSLTSDSTAASVGAITPPLPASKISSPTPPVSSSSSTINERSALLDSICAFDKSILRHHQSAQVLN</sequence>
<reference evidence="6" key="2">
    <citation type="submission" date="2007-04" db="EMBL/GenBank/DDBJ databases">
        <title>The genome of the human body louse.</title>
        <authorList>
            <consortium name="The Human Body Louse Genome Consortium"/>
            <person name="Kirkness E."/>
            <person name="Walenz B."/>
            <person name="Hass B."/>
            <person name="Bruggner R."/>
            <person name="Strausberg R."/>
        </authorList>
    </citation>
    <scope>NUCLEOTIDE SEQUENCE</scope>
    <source>
        <strain evidence="6">USDA</strain>
    </source>
</reference>
<dbReference type="GO" id="GO:0045022">
    <property type="term" value="P:early endosome to late endosome transport"/>
    <property type="evidence" value="ECO:0007669"/>
    <property type="project" value="TreeGrafter"/>
</dbReference>
<reference evidence="6" key="1">
    <citation type="submission" date="2007-04" db="EMBL/GenBank/DDBJ databases">
        <title>Annotation of Pediculus humanus corporis strain USDA.</title>
        <authorList>
            <person name="Kirkness E."/>
            <person name="Hannick L."/>
            <person name="Hass B."/>
            <person name="Bruggner R."/>
            <person name="Lawson D."/>
            <person name="Bidwell S."/>
            <person name="Joardar V."/>
            <person name="Caler E."/>
            <person name="Walenz B."/>
            <person name="Inman J."/>
            <person name="Schobel S."/>
            <person name="Galinsky K."/>
            <person name="Amedeo P."/>
            <person name="Strausberg R."/>
        </authorList>
    </citation>
    <scope>NUCLEOTIDE SEQUENCE</scope>
    <source>
        <strain evidence="6">USDA</strain>
    </source>
</reference>
<gene>
    <name evidence="7" type="primary">8235824</name>
    <name evidence="6" type="ORF">Phum_PHUM309530</name>
</gene>
<comment type="subcellular location">
    <subcellularLocation>
        <location evidence="1">Cytoplasm</location>
    </subcellularLocation>
</comment>
<evidence type="ECO:0000256" key="1">
    <source>
        <dbReference type="ARBA" id="ARBA00004496"/>
    </source>
</evidence>
<evidence type="ECO:0000313" key="6">
    <source>
        <dbReference type="EMBL" id="EEB14585.1"/>
    </source>
</evidence>
<dbReference type="OrthoDB" id="41200at2759"/>
<dbReference type="SUPFAM" id="SSF56112">
    <property type="entry name" value="Protein kinase-like (PK-like)"/>
    <property type="match status" value="1"/>
</dbReference>
<proteinExistence type="predicted"/>
<dbReference type="EMBL" id="AAZO01003590">
    <property type="status" value="NOT_ANNOTATED_CDS"/>
    <property type="molecule type" value="Genomic_DNA"/>
</dbReference>
<dbReference type="Gene3D" id="3.30.1520.10">
    <property type="entry name" value="Phox-like domain"/>
    <property type="match status" value="1"/>
</dbReference>
<dbReference type="GO" id="GO:0006622">
    <property type="term" value="P:protein targeting to lysosome"/>
    <property type="evidence" value="ECO:0007669"/>
    <property type="project" value="TreeGrafter"/>
</dbReference>
<dbReference type="InterPro" id="IPR036871">
    <property type="entry name" value="PX_dom_sf"/>
</dbReference>
<dbReference type="GO" id="GO:0005886">
    <property type="term" value="C:plasma membrane"/>
    <property type="evidence" value="ECO:0007669"/>
    <property type="project" value="TreeGrafter"/>
</dbReference>
<dbReference type="GO" id="GO:0005769">
    <property type="term" value="C:early endosome"/>
    <property type="evidence" value="ECO:0007669"/>
    <property type="project" value="TreeGrafter"/>
</dbReference>
<dbReference type="Gene3D" id="1.10.510.10">
    <property type="entry name" value="Transferase(Phosphotransferase) domain 1"/>
    <property type="match status" value="1"/>
</dbReference>
<dbReference type="InterPro" id="IPR000719">
    <property type="entry name" value="Prot_kinase_dom"/>
</dbReference>
<dbReference type="HOGENOM" id="CLU_036868_0_0_1"/>
<dbReference type="CTD" id="8235824"/>
<dbReference type="GO" id="GO:0005770">
    <property type="term" value="C:late endosome"/>
    <property type="evidence" value="ECO:0007669"/>
    <property type="project" value="TreeGrafter"/>
</dbReference>
<dbReference type="AlphaFoldDB" id="E0VMH9"/>
<name>E0VMH9_PEDHC</name>
<dbReference type="FunCoup" id="E0VMH9">
    <property type="interactions" value="1083"/>
</dbReference>
<dbReference type="GO" id="GO:0004672">
    <property type="term" value="F:protein kinase activity"/>
    <property type="evidence" value="ECO:0007669"/>
    <property type="project" value="InterPro"/>
</dbReference>
<keyword evidence="6" id="KW-0808">Transferase</keyword>
<dbReference type="GO" id="GO:0008333">
    <property type="term" value="P:endosome to lysosome transport"/>
    <property type="evidence" value="ECO:0007669"/>
    <property type="project" value="TreeGrafter"/>
</dbReference>
<dbReference type="PANTHER" id="PTHR22999:SF40">
    <property type="entry name" value="PX DOMAIN-CONTAINING PROTEIN KINASE-LIKE PROTEIN"/>
    <property type="match status" value="1"/>
</dbReference>
<dbReference type="GO" id="GO:0043271">
    <property type="term" value="P:negative regulation of monoatomic ion transport"/>
    <property type="evidence" value="ECO:0007669"/>
    <property type="project" value="TreeGrafter"/>
</dbReference>
<dbReference type="eggNOG" id="KOG2101">
    <property type="taxonomic scope" value="Eukaryota"/>
</dbReference>
<evidence type="ECO:0000313" key="8">
    <source>
        <dbReference type="Proteomes" id="UP000009046"/>
    </source>
</evidence>
<dbReference type="PROSITE" id="PS50195">
    <property type="entry name" value="PX"/>
    <property type="match status" value="1"/>
</dbReference>
<dbReference type="GeneID" id="8235824"/>
<dbReference type="EnsemblMetazoa" id="PHUM309530-RA">
    <property type="protein sequence ID" value="PHUM309530-PA"/>
    <property type="gene ID" value="PHUM309530"/>
</dbReference>
<dbReference type="InterPro" id="IPR011009">
    <property type="entry name" value="Kinase-like_dom_sf"/>
</dbReference>
<evidence type="ECO:0000259" key="5">
    <source>
        <dbReference type="PROSITE" id="PS50195"/>
    </source>
</evidence>
<feature type="compositionally biased region" description="Polar residues" evidence="3">
    <location>
        <begin position="466"/>
        <end position="479"/>
    </location>
</feature>
<dbReference type="RefSeq" id="XP_002427323.1">
    <property type="nucleotide sequence ID" value="XM_002427278.1"/>
</dbReference>
<dbReference type="PANTHER" id="PTHR22999">
    <property type="entry name" value="PX SERINE/THREONINE KINASE PXK"/>
    <property type="match status" value="1"/>
</dbReference>
<dbReference type="EMBL" id="DS235308">
    <property type="protein sequence ID" value="EEB14585.1"/>
    <property type="molecule type" value="Genomic_DNA"/>
</dbReference>
<dbReference type="InterPro" id="IPR051837">
    <property type="entry name" value="SortingNexin/PXDomain-PKLike"/>
</dbReference>
<dbReference type="SMART" id="SM00312">
    <property type="entry name" value="PX"/>
    <property type="match status" value="1"/>
</dbReference>
<dbReference type="GO" id="GO:0035091">
    <property type="term" value="F:phosphatidylinositol binding"/>
    <property type="evidence" value="ECO:0007669"/>
    <property type="project" value="InterPro"/>
</dbReference>
<feature type="region of interest" description="Disordered" evidence="3">
    <location>
        <begin position="434"/>
        <end position="506"/>
    </location>
</feature>